<keyword evidence="8" id="KW-0732">Signal</keyword>
<name>A0A2M9C1R5_9FLAO</name>
<feature type="chain" id="PRO_5014935439" evidence="8">
    <location>
        <begin position="22"/>
        <end position="463"/>
    </location>
</feature>
<dbReference type="GO" id="GO:0015288">
    <property type="term" value="F:porin activity"/>
    <property type="evidence" value="ECO:0007669"/>
    <property type="project" value="TreeGrafter"/>
</dbReference>
<evidence type="ECO:0000313" key="9">
    <source>
        <dbReference type="EMBL" id="PJJ64371.1"/>
    </source>
</evidence>
<dbReference type="Proteomes" id="UP000228740">
    <property type="component" value="Unassembled WGS sequence"/>
</dbReference>
<evidence type="ECO:0000256" key="8">
    <source>
        <dbReference type="SAM" id="SignalP"/>
    </source>
</evidence>
<comment type="similarity">
    <text evidence="2">Belongs to the outer membrane factor (OMF) (TC 1.B.17) family.</text>
</comment>
<accession>A0A2M9C1R5</accession>
<dbReference type="Gene3D" id="1.20.1600.10">
    <property type="entry name" value="Outer membrane efflux proteins (OEP)"/>
    <property type="match status" value="1"/>
</dbReference>
<protein>
    <submittedName>
        <fullName evidence="9">Outer membrane protein TolC</fullName>
    </submittedName>
</protein>
<dbReference type="InterPro" id="IPR003423">
    <property type="entry name" value="OMP_efflux"/>
</dbReference>
<dbReference type="RefSeq" id="WP_100377387.1">
    <property type="nucleotide sequence ID" value="NZ_PGFD01000002.1"/>
</dbReference>
<dbReference type="PANTHER" id="PTHR30026:SF20">
    <property type="entry name" value="OUTER MEMBRANE PROTEIN TOLC"/>
    <property type="match status" value="1"/>
</dbReference>
<dbReference type="OrthoDB" id="654853at2"/>
<keyword evidence="6" id="KW-0472">Membrane</keyword>
<gene>
    <name evidence="9" type="ORF">CLV73_2730</name>
</gene>
<dbReference type="GO" id="GO:0009279">
    <property type="term" value="C:cell outer membrane"/>
    <property type="evidence" value="ECO:0007669"/>
    <property type="project" value="UniProtKB-SubCell"/>
</dbReference>
<evidence type="ECO:0000256" key="6">
    <source>
        <dbReference type="ARBA" id="ARBA00023136"/>
    </source>
</evidence>
<reference evidence="9 10" key="1">
    <citation type="submission" date="2017-11" db="EMBL/GenBank/DDBJ databases">
        <title>Genomic Encyclopedia of Archaeal and Bacterial Type Strains, Phase II (KMG-II): From Individual Species to Whole Genera.</title>
        <authorList>
            <person name="Goeker M."/>
        </authorList>
    </citation>
    <scope>NUCLEOTIDE SEQUENCE [LARGE SCALE GENOMIC DNA]</scope>
    <source>
        <strain evidence="9 10">DSM 27617</strain>
    </source>
</reference>
<dbReference type="GO" id="GO:0015562">
    <property type="term" value="F:efflux transmembrane transporter activity"/>
    <property type="evidence" value="ECO:0007669"/>
    <property type="project" value="InterPro"/>
</dbReference>
<evidence type="ECO:0000256" key="7">
    <source>
        <dbReference type="ARBA" id="ARBA00023237"/>
    </source>
</evidence>
<evidence type="ECO:0000256" key="3">
    <source>
        <dbReference type="ARBA" id="ARBA00022448"/>
    </source>
</evidence>
<dbReference type="AlphaFoldDB" id="A0A2M9C1R5"/>
<comment type="caution">
    <text evidence="9">The sequence shown here is derived from an EMBL/GenBank/DDBJ whole genome shotgun (WGS) entry which is preliminary data.</text>
</comment>
<keyword evidence="10" id="KW-1185">Reference proteome</keyword>
<keyword evidence="4" id="KW-1134">Transmembrane beta strand</keyword>
<organism evidence="9 10">
    <name type="scientific">Chryseobacterium geocarposphaerae</name>
    <dbReference type="NCBI Taxonomy" id="1416776"/>
    <lineage>
        <taxon>Bacteria</taxon>
        <taxon>Pseudomonadati</taxon>
        <taxon>Bacteroidota</taxon>
        <taxon>Flavobacteriia</taxon>
        <taxon>Flavobacteriales</taxon>
        <taxon>Weeksellaceae</taxon>
        <taxon>Chryseobacterium group</taxon>
        <taxon>Chryseobacterium</taxon>
    </lineage>
</organism>
<keyword evidence="3" id="KW-0813">Transport</keyword>
<proteinExistence type="inferred from homology"/>
<keyword evidence="7" id="KW-0998">Cell outer membrane</keyword>
<evidence type="ECO:0000256" key="4">
    <source>
        <dbReference type="ARBA" id="ARBA00022452"/>
    </source>
</evidence>
<evidence type="ECO:0000256" key="2">
    <source>
        <dbReference type="ARBA" id="ARBA00007613"/>
    </source>
</evidence>
<dbReference type="Pfam" id="PF02321">
    <property type="entry name" value="OEP"/>
    <property type="match status" value="1"/>
</dbReference>
<evidence type="ECO:0000256" key="1">
    <source>
        <dbReference type="ARBA" id="ARBA00004442"/>
    </source>
</evidence>
<evidence type="ECO:0000313" key="10">
    <source>
        <dbReference type="Proteomes" id="UP000228740"/>
    </source>
</evidence>
<comment type="subcellular location">
    <subcellularLocation>
        <location evidence="1">Cell outer membrane</location>
    </subcellularLocation>
</comment>
<dbReference type="EMBL" id="PGFD01000002">
    <property type="protein sequence ID" value="PJJ64371.1"/>
    <property type="molecule type" value="Genomic_DNA"/>
</dbReference>
<keyword evidence="5" id="KW-0812">Transmembrane</keyword>
<evidence type="ECO:0000256" key="5">
    <source>
        <dbReference type="ARBA" id="ARBA00022692"/>
    </source>
</evidence>
<dbReference type="GO" id="GO:1990281">
    <property type="term" value="C:efflux pump complex"/>
    <property type="evidence" value="ECO:0007669"/>
    <property type="project" value="TreeGrafter"/>
</dbReference>
<sequence>MLSRIFILALSSVFFANTAKAQEILTLKSALQTAVQNYGTIKAKESYRLSSQESIELAKRQYLPNLNISLQQDYGTVNGQNGPLYGFGGYGVASSGLPLPDQNWNASFGALYLANISWEFFSFGKAKQRVKVAESKNLRDTKDLSDEIFQHKVKVAAAYLNVLAAKKLKLSYARNLGRTDTIRRIVEVKERNGIVPGVDLSLAKADYANAMITYTKAKDNEQEQENKLAQLLGIPAQEFVLDSTLLKRVPTDFPTEANSSLESHPLLALFKSRINVSEQEKQLLKTQYYPSFSMVGIFQTRGSGFGSGYAQNQNDYSTSYWDGIHPTRSNYLVGLGVSWNFTQTYRLSKEISAQDYVSQGLKHEYDLAEQQLKAQLDLSENKWKNAITVYDQVPVQLKSANDAYIQRSVLYKNGLTDLVDLSQAIYALVRAETDRDIAISNVWNALLLKAAALGDFTVFENEL</sequence>
<dbReference type="InterPro" id="IPR051906">
    <property type="entry name" value="TolC-like"/>
</dbReference>
<feature type="signal peptide" evidence="8">
    <location>
        <begin position="1"/>
        <end position="21"/>
    </location>
</feature>
<dbReference type="SUPFAM" id="SSF56954">
    <property type="entry name" value="Outer membrane efflux proteins (OEP)"/>
    <property type="match status" value="1"/>
</dbReference>
<dbReference type="PANTHER" id="PTHR30026">
    <property type="entry name" value="OUTER MEMBRANE PROTEIN TOLC"/>
    <property type="match status" value="1"/>
</dbReference>